<dbReference type="AlphaFoldDB" id="A0A068Y8T2"/>
<proteinExistence type="predicted"/>
<feature type="compositionally biased region" description="Basic and acidic residues" evidence="1">
    <location>
        <begin position="424"/>
        <end position="445"/>
    </location>
</feature>
<accession>A0A068Y8T2</accession>
<feature type="compositionally biased region" description="Polar residues" evidence="1">
    <location>
        <begin position="558"/>
        <end position="586"/>
    </location>
</feature>
<feature type="region of interest" description="Disordered" evidence="1">
    <location>
        <begin position="787"/>
        <end position="815"/>
    </location>
</feature>
<dbReference type="OMA" id="DHEPGNI"/>
<feature type="compositionally biased region" description="Polar residues" evidence="1">
    <location>
        <begin position="204"/>
        <end position="224"/>
    </location>
</feature>
<feature type="compositionally biased region" description="Polar residues" evidence="1">
    <location>
        <begin position="446"/>
        <end position="467"/>
    </location>
</feature>
<feature type="compositionally biased region" description="Basic and acidic residues" evidence="1">
    <location>
        <begin position="337"/>
        <end position="353"/>
    </location>
</feature>
<feature type="compositionally biased region" description="Polar residues" evidence="1">
    <location>
        <begin position="82"/>
        <end position="99"/>
    </location>
</feature>
<dbReference type="EMBL" id="LN902845">
    <property type="protein sequence ID" value="CUT99085.1"/>
    <property type="molecule type" value="Genomic_DNA"/>
</dbReference>
<organism evidence="2 3">
    <name type="scientific">Echinococcus multilocularis</name>
    <name type="common">Fox tapeworm</name>
    <dbReference type="NCBI Taxonomy" id="6211"/>
    <lineage>
        <taxon>Eukaryota</taxon>
        <taxon>Metazoa</taxon>
        <taxon>Spiralia</taxon>
        <taxon>Lophotrochozoa</taxon>
        <taxon>Platyhelminthes</taxon>
        <taxon>Cestoda</taxon>
        <taxon>Eucestoda</taxon>
        <taxon>Cyclophyllidea</taxon>
        <taxon>Taeniidae</taxon>
        <taxon>Echinococcus</taxon>
    </lineage>
</organism>
<feature type="compositionally biased region" description="Basic and acidic residues" evidence="1">
    <location>
        <begin position="46"/>
        <end position="66"/>
    </location>
</feature>
<feature type="compositionally biased region" description="Polar residues" evidence="1">
    <location>
        <begin position="367"/>
        <end position="376"/>
    </location>
</feature>
<feature type="compositionally biased region" description="Polar residues" evidence="1">
    <location>
        <begin position="312"/>
        <end position="321"/>
    </location>
</feature>
<keyword evidence="3" id="KW-1185">Reference proteome</keyword>
<feature type="region of interest" description="Disordered" evidence="1">
    <location>
        <begin position="681"/>
        <end position="754"/>
    </location>
</feature>
<reference evidence="2" key="2">
    <citation type="submission" date="2015-11" db="EMBL/GenBank/DDBJ databases">
        <authorList>
            <person name="Zhang Y."/>
            <person name="Guo Z."/>
        </authorList>
    </citation>
    <scope>NUCLEOTIDE SEQUENCE</scope>
</reference>
<feature type="compositionally biased region" description="Basic and acidic residues" evidence="1">
    <location>
        <begin position="499"/>
        <end position="522"/>
    </location>
</feature>
<dbReference type="Proteomes" id="UP000017246">
    <property type="component" value="Unassembled WGS sequence"/>
</dbReference>
<feature type="compositionally biased region" description="Polar residues" evidence="1">
    <location>
        <begin position="400"/>
        <end position="414"/>
    </location>
</feature>
<evidence type="ECO:0000313" key="2">
    <source>
        <dbReference type="EMBL" id="CUT99085.1"/>
    </source>
</evidence>
<feature type="region of interest" description="Disordered" evidence="1">
    <location>
        <begin position="42"/>
        <end position="656"/>
    </location>
</feature>
<sequence length="1015" mass="110374">MTNVCKKTTLRTQLVYCSGKPQSIQVVCSPCCPRSRGHLEQAGARRASDHPFDHPSRNVPDDKTSNDPKSSNQEANAKPNFNPGTDYTDGKTQQQIGKSSSDEKNSNDLKRFERDTTKKGNFLSRSSKNDAKKRSRSTSPSNSDEKASNDSKWSGRSSNRKRKSISSSGKRESSKRSQQLSPPYTAEKSSNESKISLFGESKRSNTSTLTGMSDTKRGSQQKVQYSFDEKAFSGEKGGNLRNPNAASTLDRGATKKGLQPNEQSIYVENPPYNSFGRLDFIPPNGRDDEHKRSQMTGSSISVEKSSFDTKKSVTNNGTKTTDAALDKMDQVSTQEIQSKDVDGTGTSERKKETNTQYGNKNGAGRANQASFGQKSPTADDIARLDDVRRANANEVDNRSARNGASHVSQATFAQKSPAPGGRAQSDEPRKANVNEADDKRARNSADRVSQASFSSKSPTLSGRVQSNDPRRANASGVDSGSAKNGAGLVSQTAFGQKSPKADMKPRSDDPRKANANEVDKGSAKNSPDRVSPTSFGPRSPLADGKAQSNDQKKANASEVDNGSAKNSPGHVNQTSFGPKSPTTGGKVQSDDLRKAIANEVDNGSAKNGPGRVSQASFGLKNPTPGGRVQSYDPRKANANGVDNERARTTPAKEVGHPTISKKSLLCIEAFGPGGVGVPCDESGEADLTSLEGGSSEKLDGPNGGEGTVRKEGFKTPRSTGGIGFSGIKKGNSTTPETSDDAKKRGSRPIHSAPNVRHTIDFSTKRVKGHTAGSGFYRNHLLGAGKNYLQPKSHPSLENLQGSENRTGKERRTPNPLNRFARIEGSQYGYIDLVKELGMLDRNAVYYYIYVFLHQRDVDKELVPFETRRCIEKALETASSDEEERLRLCILNSKDRRLSKVELTTGCKIELGELTGIENCYRGLPRRRLNITGPSYVHIANAITMLEQYFPRLMRNATYPYPLPRGTTTKYETEERMATTAFRTVDHEPGNIGLRADFNDRALVTCRQVREAYEGA</sequence>
<evidence type="ECO:0000256" key="1">
    <source>
        <dbReference type="SAM" id="MobiDB-lite"/>
    </source>
</evidence>
<feature type="compositionally biased region" description="Basic and acidic residues" evidence="1">
    <location>
        <begin position="380"/>
        <end position="399"/>
    </location>
</feature>
<reference evidence="2" key="1">
    <citation type="journal article" date="2013" name="Nature">
        <title>The genomes of four tapeworm species reveal adaptations to parasitism.</title>
        <authorList>
            <person name="Tsai I.J."/>
            <person name="Zarowiecki M."/>
            <person name="Holroyd N."/>
            <person name="Garciarrubio A."/>
            <person name="Sanchez-Flores A."/>
            <person name="Brooks K.L."/>
            <person name="Tracey A."/>
            <person name="Bobes R.J."/>
            <person name="Fragoso G."/>
            <person name="Sciutto E."/>
            <person name="Aslett M."/>
            <person name="Beasley H."/>
            <person name="Bennett H.M."/>
            <person name="Cai J."/>
            <person name="Camicia F."/>
            <person name="Clark R."/>
            <person name="Cucher M."/>
            <person name="De Silva N."/>
            <person name="Day T.A."/>
            <person name="Deplazes P."/>
            <person name="Estrada K."/>
            <person name="Fernandez C."/>
            <person name="Holland P.W."/>
            <person name="Hou J."/>
            <person name="Hu S."/>
            <person name="Huckvale T."/>
            <person name="Hung S.S."/>
            <person name="Kamenetzky L."/>
            <person name="Keane J.A."/>
            <person name="Kiss F."/>
            <person name="Koziol U."/>
            <person name="Lambert O."/>
            <person name="Liu K."/>
            <person name="Luo X."/>
            <person name="Luo Y."/>
            <person name="Macchiaroli N."/>
            <person name="Nichol S."/>
            <person name="Paps J."/>
            <person name="Parkinson J."/>
            <person name="Pouchkina-Stantcheva N."/>
            <person name="Riddiford N."/>
            <person name="Rosenzvit M."/>
            <person name="Salinas G."/>
            <person name="Wasmuth J.D."/>
            <person name="Zamanian M."/>
            <person name="Zheng Y."/>
            <person name="Cai X."/>
            <person name="Soberon X."/>
            <person name="Olson P.D."/>
            <person name="Laclette J.P."/>
            <person name="Brehm K."/>
            <person name="Berriman M."/>
            <person name="Garciarrubio A."/>
            <person name="Bobes R.J."/>
            <person name="Fragoso G."/>
            <person name="Sanchez-Flores A."/>
            <person name="Estrada K."/>
            <person name="Cevallos M.A."/>
            <person name="Morett E."/>
            <person name="Gonzalez V."/>
            <person name="Portillo T."/>
            <person name="Ochoa-Leyva A."/>
            <person name="Jose M.V."/>
            <person name="Sciutto E."/>
            <person name="Landa A."/>
            <person name="Jimenez L."/>
            <person name="Valdes V."/>
            <person name="Carrero J.C."/>
            <person name="Larralde C."/>
            <person name="Morales-Montor J."/>
            <person name="Limon-Lason J."/>
            <person name="Soberon X."/>
            <person name="Laclette J.P."/>
        </authorList>
    </citation>
    <scope>NUCLEOTIDE SEQUENCE [LARGE SCALE GENOMIC DNA]</scope>
</reference>
<evidence type="ECO:0000313" key="3">
    <source>
        <dbReference type="Proteomes" id="UP000017246"/>
    </source>
</evidence>
<feature type="compositionally biased region" description="Polar residues" evidence="1">
    <location>
        <begin position="795"/>
        <end position="804"/>
    </location>
</feature>
<feature type="compositionally biased region" description="Basic and acidic residues" evidence="1">
    <location>
        <begin position="100"/>
        <end position="118"/>
    </location>
</feature>
<feature type="compositionally biased region" description="Polar residues" evidence="1">
    <location>
        <begin position="294"/>
        <end position="304"/>
    </location>
</feature>
<protein>
    <submittedName>
        <fullName evidence="2">Uncharacterized protein</fullName>
    </submittedName>
</protein>
<name>A0A068Y8T2_ECHMU</name>
<dbReference type="OrthoDB" id="6252983at2759"/>